<name>A0A1H7JZR9_9PROT</name>
<evidence type="ECO:0000313" key="1">
    <source>
        <dbReference type="EMBL" id="SEK80012.1"/>
    </source>
</evidence>
<accession>A0A1H7JZR9</accession>
<organism evidence="1 2">
    <name type="scientific">Nitrosovibrio tenuis</name>
    <dbReference type="NCBI Taxonomy" id="1233"/>
    <lineage>
        <taxon>Bacteria</taxon>
        <taxon>Pseudomonadati</taxon>
        <taxon>Pseudomonadota</taxon>
        <taxon>Betaproteobacteria</taxon>
        <taxon>Nitrosomonadales</taxon>
        <taxon>Nitrosomonadaceae</taxon>
        <taxon>Nitrosovibrio</taxon>
    </lineage>
</organism>
<dbReference type="Proteomes" id="UP000198620">
    <property type="component" value="Unassembled WGS sequence"/>
</dbReference>
<evidence type="ECO:0000313" key="2">
    <source>
        <dbReference type="Proteomes" id="UP000198620"/>
    </source>
</evidence>
<sequence length="62" mass="6968">MRTPRFTQHLRKKQFGKLLNGDTEQGYRVSEVATPCRCRLTVCTNGLGLSRQTDRSAARISG</sequence>
<protein>
    <submittedName>
        <fullName evidence="1">Uncharacterized protein</fullName>
    </submittedName>
</protein>
<gene>
    <name evidence="1" type="ORF">SAMN05216387_10358</name>
</gene>
<dbReference type="AlphaFoldDB" id="A0A1H7JZR9"/>
<proteinExistence type="predicted"/>
<dbReference type="EMBL" id="FOBH01000003">
    <property type="protein sequence ID" value="SEK80012.1"/>
    <property type="molecule type" value="Genomic_DNA"/>
</dbReference>
<keyword evidence="2" id="KW-1185">Reference proteome</keyword>
<reference evidence="1 2" key="1">
    <citation type="submission" date="2016-10" db="EMBL/GenBank/DDBJ databases">
        <authorList>
            <person name="de Groot N.N."/>
        </authorList>
    </citation>
    <scope>NUCLEOTIDE SEQUENCE [LARGE SCALE GENOMIC DNA]</scope>
    <source>
        <strain evidence="1 2">Nv1</strain>
    </source>
</reference>